<dbReference type="EMBL" id="JAICCE010000017">
    <property type="protein sequence ID" value="KAG9265770.1"/>
    <property type="molecule type" value="Genomic_DNA"/>
</dbReference>
<comment type="caution">
    <text evidence="1">The sequence shown here is derived from an EMBL/GenBank/DDBJ whole genome shotgun (WGS) entry which is preliminary data.</text>
</comment>
<sequence length="91" mass="10389">MQGLNCCKESWTEDLDTEQLLLSRNEVIKQEQVLEMPEVQKSNDLFMKDVLDTAMEHLTENDIKLSVPCEENPAGLHGVVVYDHKSIPLSF</sequence>
<name>A0A8T2L202_ASTMX</name>
<dbReference type="AlphaFoldDB" id="A0A8T2L202"/>
<proteinExistence type="predicted"/>
<organism evidence="1 2">
    <name type="scientific">Astyanax mexicanus</name>
    <name type="common">Blind cave fish</name>
    <name type="synonym">Astyanax fasciatus mexicanus</name>
    <dbReference type="NCBI Taxonomy" id="7994"/>
    <lineage>
        <taxon>Eukaryota</taxon>
        <taxon>Metazoa</taxon>
        <taxon>Chordata</taxon>
        <taxon>Craniata</taxon>
        <taxon>Vertebrata</taxon>
        <taxon>Euteleostomi</taxon>
        <taxon>Actinopterygii</taxon>
        <taxon>Neopterygii</taxon>
        <taxon>Teleostei</taxon>
        <taxon>Ostariophysi</taxon>
        <taxon>Characiformes</taxon>
        <taxon>Characoidei</taxon>
        <taxon>Acestrorhamphidae</taxon>
        <taxon>Acestrorhamphinae</taxon>
        <taxon>Astyanax</taxon>
    </lineage>
</organism>
<reference evidence="1 2" key="1">
    <citation type="submission" date="2021-07" db="EMBL/GenBank/DDBJ databases">
        <authorList>
            <person name="Imarazene B."/>
            <person name="Zahm M."/>
            <person name="Klopp C."/>
            <person name="Cabau C."/>
            <person name="Beille S."/>
            <person name="Jouanno E."/>
            <person name="Castinel A."/>
            <person name="Lluch J."/>
            <person name="Gil L."/>
            <person name="Kuchtly C."/>
            <person name="Lopez Roques C."/>
            <person name="Donnadieu C."/>
            <person name="Parrinello H."/>
            <person name="Journot L."/>
            <person name="Du K."/>
            <person name="Schartl M."/>
            <person name="Retaux S."/>
            <person name="Guiguen Y."/>
        </authorList>
    </citation>
    <scope>NUCLEOTIDE SEQUENCE [LARGE SCALE GENOMIC DNA]</scope>
    <source>
        <strain evidence="1">Pach_M1</strain>
        <tissue evidence="1">Testis</tissue>
    </source>
</reference>
<protein>
    <submittedName>
        <fullName evidence="1">Uncharacterized protein</fullName>
    </submittedName>
</protein>
<accession>A0A8T2L202</accession>
<evidence type="ECO:0000313" key="2">
    <source>
        <dbReference type="Proteomes" id="UP000752171"/>
    </source>
</evidence>
<evidence type="ECO:0000313" key="1">
    <source>
        <dbReference type="EMBL" id="KAG9265770.1"/>
    </source>
</evidence>
<dbReference type="Proteomes" id="UP000752171">
    <property type="component" value="Unassembled WGS sequence"/>
</dbReference>
<gene>
    <name evidence="1" type="ORF">AMEX_G20243</name>
</gene>